<dbReference type="Pfam" id="PF13411">
    <property type="entry name" value="MerR_1"/>
    <property type="match status" value="1"/>
</dbReference>
<accession>A0ABP8NAA5</accession>
<dbReference type="PANTHER" id="PTHR30204">
    <property type="entry name" value="REDOX-CYCLING DRUG-SENSING TRANSCRIPTIONAL ACTIVATOR SOXR"/>
    <property type="match status" value="1"/>
</dbReference>
<proteinExistence type="predicted"/>
<comment type="caution">
    <text evidence="4">The sequence shown here is derived from an EMBL/GenBank/DDBJ whole genome shotgun (WGS) entry which is preliminary data.</text>
</comment>
<dbReference type="PROSITE" id="PS50937">
    <property type="entry name" value="HTH_MERR_2"/>
    <property type="match status" value="1"/>
</dbReference>
<keyword evidence="1" id="KW-0238">DNA-binding</keyword>
<name>A0ABP8NAA5_9BACT</name>
<gene>
    <name evidence="4" type="ORF">GCM10023093_10800</name>
</gene>
<evidence type="ECO:0000256" key="1">
    <source>
        <dbReference type="ARBA" id="ARBA00023125"/>
    </source>
</evidence>
<dbReference type="InterPro" id="IPR009061">
    <property type="entry name" value="DNA-bd_dom_put_sf"/>
</dbReference>
<dbReference type="SUPFAM" id="SSF46955">
    <property type="entry name" value="Putative DNA-binding domain"/>
    <property type="match status" value="1"/>
</dbReference>
<dbReference type="RefSeq" id="WP_345079705.1">
    <property type="nucleotide sequence ID" value="NZ_BAABFA010000008.1"/>
</dbReference>
<protein>
    <recommendedName>
        <fullName evidence="3">HTH merR-type domain-containing protein</fullName>
    </recommendedName>
</protein>
<feature type="compositionally biased region" description="Basic and acidic residues" evidence="2">
    <location>
        <begin position="28"/>
        <end position="47"/>
    </location>
</feature>
<dbReference type="Proteomes" id="UP001500067">
    <property type="component" value="Unassembled WGS sequence"/>
</dbReference>
<evidence type="ECO:0000313" key="4">
    <source>
        <dbReference type="EMBL" id="GAA4463097.1"/>
    </source>
</evidence>
<organism evidence="4 5">
    <name type="scientific">Nemorincola caseinilytica</name>
    <dbReference type="NCBI Taxonomy" id="2054315"/>
    <lineage>
        <taxon>Bacteria</taxon>
        <taxon>Pseudomonadati</taxon>
        <taxon>Bacteroidota</taxon>
        <taxon>Chitinophagia</taxon>
        <taxon>Chitinophagales</taxon>
        <taxon>Chitinophagaceae</taxon>
        <taxon>Nemorincola</taxon>
    </lineage>
</organism>
<dbReference type="SMART" id="SM00422">
    <property type="entry name" value="HTH_MERR"/>
    <property type="match status" value="1"/>
</dbReference>
<dbReference type="EMBL" id="BAABFA010000008">
    <property type="protein sequence ID" value="GAA4463097.1"/>
    <property type="molecule type" value="Genomic_DNA"/>
</dbReference>
<feature type="region of interest" description="Disordered" evidence="2">
    <location>
        <begin position="1"/>
        <end position="68"/>
    </location>
</feature>
<evidence type="ECO:0000313" key="5">
    <source>
        <dbReference type="Proteomes" id="UP001500067"/>
    </source>
</evidence>
<keyword evidence="5" id="KW-1185">Reference proteome</keyword>
<dbReference type="InterPro" id="IPR047057">
    <property type="entry name" value="MerR_fam"/>
</dbReference>
<feature type="compositionally biased region" description="Low complexity" evidence="2">
    <location>
        <begin position="56"/>
        <end position="68"/>
    </location>
</feature>
<evidence type="ECO:0000259" key="3">
    <source>
        <dbReference type="PROSITE" id="PS50937"/>
    </source>
</evidence>
<reference evidence="5" key="1">
    <citation type="journal article" date="2019" name="Int. J. Syst. Evol. Microbiol.">
        <title>The Global Catalogue of Microorganisms (GCM) 10K type strain sequencing project: providing services to taxonomists for standard genome sequencing and annotation.</title>
        <authorList>
            <consortium name="The Broad Institute Genomics Platform"/>
            <consortium name="The Broad Institute Genome Sequencing Center for Infectious Disease"/>
            <person name="Wu L."/>
            <person name="Ma J."/>
        </authorList>
    </citation>
    <scope>NUCLEOTIDE SEQUENCE [LARGE SCALE GENOMIC DNA]</scope>
    <source>
        <strain evidence="5">JCM 32105</strain>
    </source>
</reference>
<dbReference type="InterPro" id="IPR000551">
    <property type="entry name" value="MerR-type_HTH_dom"/>
</dbReference>
<feature type="domain" description="HTH merR-type" evidence="3">
    <location>
        <begin position="169"/>
        <end position="238"/>
    </location>
</feature>
<evidence type="ECO:0000256" key="2">
    <source>
        <dbReference type="SAM" id="MobiDB-lite"/>
    </source>
</evidence>
<dbReference type="Gene3D" id="1.10.1660.10">
    <property type="match status" value="1"/>
</dbReference>
<sequence>MSTRIVTLFGEEIVPGPQKPAAKTRGKKDKEATKEEPGPEAEQKEEISPEAAPTTQDASAGAAPQAMAMPAPEAIPQEAEPMVSNLSLDELGVSYEYMAEAILQKEYAAATEATQQPVSDTISETTTEPIAATTAPQEETDVAIDEADAVVAEEAANIIPEDWKGDKNYYSIGEVASFFSVKTSHIRFWTNEFKLKVRTTRKGDRLYTPDQVRELRAIYHLVKERGFTLSGAKTRLKEQNKREVATISLKDSLLALRSKLQILRDQL</sequence>
<dbReference type="PANTHER" id="PTHR30204:SF15">
    <property type="entry name" value="BLL5018 PROTEIN"/>
    <property type="match status" value="1"/>
</dbReference>